<evidence type="ECO:0000313" key="3">
    <source>
        <dbReference type="Proteomes" id="UP000245956"/>
    </source>
</evidence>
<gene>
    <name evidence="2" type="ORF">PCL_06660</name>
</gene>
<evidence type="ECO:0000313" key="2">
    <source>
        <dbReference type="EMBL" id="PWI76002.1"/>
    </source>
</evidence>
<accession>A0A2U3ENE0</accession>
<comment type="caution">
    <text evidence="2">The sequence shown here is derived from an EMBL/GenBank/DDBJ whole genome shotgun (WGS) entry which is preliminary data.</text>
</comment>
<dbReference type="Proteomes" id="UP000245956">
    <property type="component" value="Unassembled WGS sequence"/>
</dbReference>
<feature type="region of interest" description="Disordered" evidence="1">
    <location>
        <begin position="1"/>
        <end position="22"/>
    </location>
</feature>
<dbReference type="EMBL" id="LCWV01000002">
    <property type="protein sequence ID" value="PWI76002.1"/>
    <property type="molecule type" value="Genomic_DNA"/>
</dbReference>
<protein>
    <submittedName>
        <fullName evidence="2">Uncharacterized protein</fullName>
    </submittedName>
</protein>
<reference evidence="2 3" key="1">
    <citation type="journal article" date="2016" name="Front. Microbiol.">
        <title>Genome and transcriptome sequences reveal the specific parasitism of the nematophagous Purpureocillium lilacinum 36-1.</title>
        <authorList>
            <person name="Xie J."/>
            <person name="Li S."/>
            <person name="Mo C."/>
            <person name="Xiao X."/>
            <person name="Peng D."/>
            <person name="Wang G."/>
            <person name="Xiao Y."/>
        </authorList>
    </citation>
    <scope>NUCLEOTIDE SEQUENCE [LARGE SCALE GENOMIC DNA]</scope>
    <source>
        <strain evidence="2 3">36-1</strain>
    </source>
</reference>
<evidence type="ECO:0000256" key="1">
    <source>
        <dbReference type="SAM" id="MobiDB-lite"/>
    </source>
</evidence>
<organism evidence="2 3">
    <name type="scientific">Purpureocillium lilacinum</name>
    <name type="common">Paecilomyces lilacinus</name>
    <dbReference type="NCBI Taxonomy" id="33203"/>
    <lineage>
        <taxon>Eukaryota</taxon>
        <taxon>Fungi</taxon>
        <taxon>Dikarya</taxon>
        <taxon>Ascomycota</taxon>
        <taxon>Pezizomycotina</taxon>
        <taxon>Sordariomycetes</taxon>
        <taxon>Hypocreomycetidae</taxon>
        <taxon>Hypocreales</taxon>
        <taxon>Ophiocordycipitaceae</taxon>
        <taxon>Purpureocillium</taxon>
    </lineage>
</organism>
<name>A0A2U3ENE0_PURLI</name>
<dbReference type="AlphaFoldDB" id="A0A2U3ENE0"/>
<proteinExistence type="predicted"/>
<sequence>MASDPGRTRTSPKQTQDDHHLYKNRIEATSRQTTYLTPFCAYRRHLLRRIHINNPLAPLAGRAGAVPVAAREAAQALVPVALARQRAPVRPGLRRRWHRGAVLGALAGPRRAVAVVAREAAQARVVAALAVGVGAFNADVCLEC</sequence>